<evidence type="ECO:0000313" key="4">
    <source>
        <dbReference type="Proteomes" id="UP000298416"/>
    </source>
</evidence>
<feature type="region of interest" description="Disordered" evidence="1">
    <location>
        <begin position="202"/>
        <end position="242"/>
    </location>
</feature>
<comment type="caution">
    <text evidence="3">The sequence shown here is derived from an EMBL/GenBank/DDBJ whole genome shotgun (WGS) entry which is preliminary data.</text>
</comment>
<proteinExistence type="predicted"/>
<gene>
    <name evidence="3" type="ORF">SASPL_135168</name>
</gene>
<dbReference type="PANTHER" id="PTHR35095">
    <property type="entry name" value="OS05G0143300 PROTEIN"/>
    <property type="match status" value="1"/>
</dbReference>
<evidence type="ECO:0000256" key="1">
    <source>
        <dbReference type="SAM" id="MobiDB-lite"/>
    </source>
</evidence>
<evidence type="ECO:0000256" key="2">
    <source>
        <dbReference type="SAM" id="Phobius"/>
    </source>
</evidence>
<dbReference type="Proteomes" id="UP000298416">
    <property type="component" value="Unassembled WGS sequence"/>
</dbReference>
<reference evidence="3" key="2">
    <citation type="submission" date="2020-08" db="EMBL/GenBank/DDBJ databases">
        <title>Plant Genome Project.</title>
        <authorList>
            <person name="Zhang R.-G."/>
        </authorList>
    </citation>
    <scope>NUCLEOTIDE SEQUENCE</scope>
    <source>
        <strain evidence="3">Huo1</strain>
        <tissue evidence="3">Leaf</tissue>
    </source>
</reference>
<organism evidence="3">
    <name type="scientific">Salvia splendens</name>
    <name type="common">Scarlet sage</name>
    <dbReference type="NCBI Taxonomy" id="180675"/>
    <lineage>
        <taxon>Eukaryota</taxon>
        <taxon>Viridiplantae</taxon>
        <taxon>Streptophyta</taxon>
        <taxon>Embryophyta</taxon>
        <taxon>Tracheophyta</taxon>
        <taxon>Spermatophyta</taxon>
        <taxon>Magnoliopsida</taxon>
        <taxon>eudicotyledons</taxon>
        <taxon>Gunneridae</taxon>
        <taxon>Pentapetalae</taxon>
        <taxon>asterids</taxon>
        <taxon>lamiids</taxon>
        <taxon>Lamiales</taxon>
        <taxon>Lamiaceae</taxon>
        <taxon>Nepetoideae</taxon>
        <taxon>Mentheae</taxon>
        <taxon>Salviinae</taxon>
        <taxon>Salvia</taxon>
        <taxon>Salvia subgen. Calosphace</taxon>
        <taxon>core Calosphace</taxon>
    </lineage>
</organism>
<accession>A0A8X8WXD9</accession>
<keyword evidence="2" id="KW-0812">Transmembrane</keyword>
<protein>
    <submittedName>
        <fullName evidence="3">Uncharacterized protein</fullName>
    </submittedName>
</protein>
<reference evidence="3" key="1">
    <citation type="submission" date="2018-01" db="EMBL/GenBank/DDBJ databases">
        <authorList>
            <person name="Mao J.F."/>
        </authorList>
    </citation>
    <scope>NUCLEOTIDE SEQUENCE</scope>
    <source>
        <strain evidence="3">Huo1</strain>
        <tissue evidence="3">Leaf</tissue>
    </source>
</reference>
<evidence type="ECO:0000313" key="3">
    <source>
        <dbReference type="EMBL" id="KAG6402953.1"/>
    </source>
</evidence>
<feature type="compositionally biased region" description="Basic and acidic residues" evidence="1">
    <location>
        <begin position="213"/>
        <end position="229"/>
    </location>
</feature>
<keyword evidence="2" id="KW-1133">Transmembrane helix</keyword>
<name>A0A8X8WXD9_SALSN</name>
<dbReference type="EMBL" id="PNBA02000013">
    <property type="protein sequence ID" value="KAG6402953.1"/>
    <property type="molecule type" value="Genomic_DNA"/>
</dbReference>
<keyword evidence="2" id="KW-0472">Membrane</keyword>
<feature type="transmembrane region" description="Helical" evidence="2">
    <location>
        <begin position="315"/>
        <end position="332"/>
    </location>
</feature>
<sequence length="382" mass="42447">MVELCLIASHGCYPPHGFGAAFHQELAFSRVSNEFHHFIPYNGSRQDLIDPLSFSLRGLRSLIFKVRISELCLQLHHTSLDSVLFGFGIVERCARQEKILKLLASGSIEDEDPLLDDITGSQSPIADLPLLRYEGQPMQNLVYPTKELYFKEPSFDLVDDRSYTSTEMADMLSIISNIHSLKNTNKSSRQMMLVPYFERRRKSSAGTNASKVATEKVRSPKSHDKVKEKTPRKKKTTRDAYSNSSLHACESLLSIIMDRKQPGGNTILSLKKSGPQLPRLLTQFSASIAGTGIAVVLSVLCRVACNRLPLCASKILSTGLGLGLVWLSWAVYRLRDTVVSISKTSSKGDGREEEMVSVLDRNLKDIYFRAIALVAVVALKAV</sequence>
<dbReference type="PANTHER" id="PTHR35095:SF1">
    <property type="entry name" value="OS05G0143300 PROTEIN"/>
    <property type="match status" value="1"/>
</dbReference>
<dbReference type="AlphaFoldDB" id="A0A8X8WXD9"/>
<feature type="transmembrane region" description="Helical" evidence="2">
    <location>
        <begin position="280"/>
        <end position="303"/>
    </location>
</feature>
<keyword evidence="4" id="KW-1185">Reference proteome</keyword>